<dbReference type="InterPro" id="IPR027417">
    <property type="entry name" value="P-loop_NTPase"/>
</dbReference>
<feature type="compositionally biased region" description="Polar residues" evidence="1">
    <location>
        <begin position="19"/>
        <end position="32"/>
    </location>
</feature>
<sequence>MDQNTHDDIPAMAPDTPAKDQNNPARGQNTPAISFGNDNKGLQVGQSYAPITAQIHLPPERPETPPKPSSTIPFRRDRDFINRGDLLEKIHQLCSIPAGRAALVGLGGVGKSQLAIEYAHRIRESAGDLEPSKSWVFWIHANTAARVQEGFKAIADAAKVRGRNEPKADILQLVYRWLCNEGNGRWYIILDSADDLDVFCDAKVTASGQALSTYLPQSQNGSILITTRYKEVAWKLAGDNRSIIEVGAMTQTDALSLLEKKLGAQPATDAAVELVAELDGMPLAISQAAAYIQQAKPRSSVEKYLEKFRKSERWKSSLLQHEVEDLRRDGYVSNSILKTWHISFDHIRSKRPSAADLLSLMSFFDRQGIPEWLLKPPEKDDRQEGGNNSSGDRGQGSAEGDESDTSADVAFEMAFDEDVLTLRNYSLVITTNEDGDVFEMHRLVQLSTRTWLKASGLLERFKRLYIARMQAFPEPDYSNWKTCQQLFPHIETAANNRPTDEESCLKWTSILYYGGWYAQTQGRYDLAGEMLKKAMATQETILGKGHESTLAAVSAYARVLSDKGLYKEAEVLATQVLEGTTKVLGVEHPETLTSMNNLALTYQDQGRWDEAEKLELQVLEIRKKVLGIDHPYTLTSMNNLASTYWKQGRWDEAEKLDVQVLEIRKRVLGIDHPDILTSMNNLALTYWNQGRWNEAEKLEVQVLEIGKRVLGIDHPDILTSMNNLASTYWNQGRWDEAEKLKVQVLEIRKRMHGIDHPYTLTSMNNLASTYWKQGRWDEAEKLDVQVLEIRKRMLGIDHPYTLTSMSNLAVTWYYQGRCQVAIDMMEDCFEGLQKTLGQNHAHTENSLAFLHHWKAEEKGKQNP</sequence>
<dbReference type="RefSeq" id="XP_060280163.1">
    <property type="nucleotide sequence ID" value="XM_060425614.1"/>
</dbReference>
<evidence type="ECO:0000313" key="5">
    <source>
        <dbReference type="Proteomes" id="UP001244011"/>
    </source>
</evidence>
<dbReference type="AlphaFoldDB" id="A0AAJ0FKC7"/>
<dbReference type="PRINTS" id="PR00381">
    <property type="entry name" value="KINESINLIGHT"/>
</dbReference>
<dbReference type="InterPro" id="IPR002182">
    <property type="entry name" value="NB-ARC"/>
</dbReference>
<dbReference type="PANTHER" id="PTHR46082:SF6">
    <property type="entry name" value="AAA+ ATPASE DOMAIN-CONTAINING PROTEIN-RELATED"/>
    <property type="match status" value="1"/>
</dbReference>
<proteinExistence type="predicted"/>
<gene>
    <name evidence="4" type="ORF">QBC33DRAFT_498363</name>
</gene>
<dbReference type="Gene3D" id="3.40.50.300">
    <property type="entry name" value="P-loop containing nucleotide triphosphate hydrolases"/>
    <property type="match status" value="1"/>
</dbReference>
<dbReference type="NCBIfam" id="NF040586">
    <property type="entry name" value="FxSxx_TPR"/>
    <property type="match status" value="1"/>
</dbReference>
<evidence type="ECO:0000313" key="4">
    <source>
        <dbReference type="EMBL" id="KAK1763950.1"/>
    </source>
</evidence>
<dbReference type="Pfam" id="PF13374">
    <property type="entry name" value="TPR_10"/>
    <property type="match status" value="1"/>
</dbReference>
<dbReference type="GeneID" id="85308801"/>
<dbReference type="Pfam" id="PF13424">
    <property type="entry name" value="TPR_12"/>
    <property type="match status" value="3"/>
</dbReference>
<reference evidence="4" key="1">
    <citation type="submission" date="2023-06" db="EMBL/GenBank/DDBJ databases">
        <title>Genome-scale phylogeny and comparative genomics of the fungal order Sordariales.</title>
        <authorList>
            <consortium name="Lawrence Berkeley National Laboratory"/>
            <person name="Hensen N."/>
            <person name="Bonometti L."/>
            <person name="Westerberg I."/>
            <person name="Brannstrom I.O."/>
            <person name="Guillou S."/>
            <person name="Cros-Aarteil S."/>
            <person name="Calhoun S."/>
            <person name="Haridas S."/>
            <person name="Kuo A."/>
            <person name="Mondo S."/>
            <person name="Pangilinan J."/>
            <person name="Riley R."/>
            <person name="Labutti K."/>
            <person name="Andreopoulos B."/>
            <person name="Lipzen A."/>
            <person name="Chen C."/>
            <person name="Yanf M."/>
            <person name="Daum C."/>
            <person name="Ng V."/>
            <person name="Clum A."/>
            <person name="Steindorff A."/>
            <person name="Ohm R."/>
            <person name="Martin F."/>
            <person name="Silar P."/>
            <person name="Natvig D."/>
            <person name="Lalanne C."/>
            <person name="Gautier V."/>
            <person name="Ament-Velasquez S.L."/>
            <person name="Kruys A."/>
            <person name="Hutchinson M.I."/>
            <person name="Powell A.J."/>
            <person name="Barry K."/>
            <person name="Miller A.N."/>
            <person name="Grigoriev I.V."/>
            <person name="Debuchy R."/>
            <person name="Gladieux P."/>
            <person name="Thoren M.H."/>
            <person name="Johannesson H."/>
        </authorList>
    </citation>
    <scope>NUCLEOTIDE SEQUENCE</scope>
    <source>
        <strain evidence="4">8032-3</strain>
    </source>
</reference>
<dbReference type="Proteomes" id="UP001244011">
    <property type="component" value="Unassembled WGS sequence"/>
</dbReference>
<keyword evidence="4" id="KW-0378">Hydrolase</keyword>
<dbReference type="Pfam" id="PF00931">
    <property type="entry name" value="NB-ARC"/>
    <property type="match status" value="1"/>
</dbReference>
<dbReference type="Gene3D" id="1.25.40.10">
    <property type="entry name" value="Tetratricopeptide repeat domain"/>
    <property type="match status" value="2"/>
</dbReference>
<organism evidence="4 5">
    <name type="scientific">Phialemonium atrogriseum</name>
    <dbReference type="NCBI Taxonomy" id="1093897"/>
    <lineage>
        <taxon>Eukaryota</taxon>
        <taxon>Fungi</taxon>
        <taxon>Dikarya</taxon>
        <taxon>Ascomycota</taxon>
        <taxon>Pezizomycotina</taxon>
        <taxon>Sordariomycetes</taxon>
        <taxon>Sordariomycetidae</taxon>
        <taxon>Cephalothecales</taxon>
        <taxon>Cephalothecaceae</taxon>
        <taxon>Phialemonium</taxon>
    </lineage>
</organism>
<dbReference type="SUPFAM" id="SSF48452">
    <property type="entry name" value="TPR-like"/>
    <property type="match status" value="3"/>
</dbReference>
<keyword evidence="5" id="KW-1185">Reference proteome</keyword>
<feature type="region of interest" description="Disordered" evidence="1">
    <location>
        <begin position="374"/>
        <end position="405"/>
    </location>
</feature>
<accession>A0AAJ0FKC7</accession>
<dbReference type="GO" id="GO:0016787">
    <property type="term" value="F:hydrolase activity"/>
    <property type="evidence" value="ECO:0007669"/>
    <property type="project" value="UniProtKB-KW"/>
</dbReference>
<feature type="region of interest" description="Disordered" evidence="1">
    <location>
        <begin position="56"/>
        <end position="75"/>
    </location>
</feature>
<protein>
    <submittedName>
        <fullName evidence="4">P-loop containing nucleoside triphosphate hydrolase protein</fullName>
    </submittedName>
</protein>
<dbReference type="SMART" id="SM00028">
    <property type="entry name" value="TPR"/>
    <property type="match status" value="6"/>
</dbReference>
<feature type="domain" description="NB-ARC" evidence="2">
    <location>
        <begin position="101"/>
        <end position="265"/>
    </location>
</feature>
<dbReference type="InterPro" id="IPR011990">
    <property type="entry name" value="TPR-like_helical_dom_sf"/>
</dbReference>
<feature type="domain" description="DUF7779" evidence="3">
    <location>
        <begin position="351"/>
        <end position="453"/>
    </location>
</feature>
<dbReference type="InterPro" id="IPR056681">
    <property type="entry name" value="DUF7779"/>
</dbReference>
<comment type="caution">
    <text evidence="4">The sequence shown here is derived from an EMBL/GenBank/DDBJ whole genome shotgun (WGS) entry which is preliminary data.</text>
</comment>
<dbReference type="GO" id="GO:0043531">
    <property type="term" value="F:ADP binding"/>
    <property type="evidence" value="ECO:0007669"/>
    <property type="project" value="InterPro"/>
</dbReference>
<dbReference type="SUPFAM" id="SSF52540">
    <property type="entry name" value="P-loop containing nucleoside triphosphate hydrolases"/>
    <property type="match status" value="1"/>
</dbReference>
<name>A0AAJ0FKC7_9PEZI</name>
<dbReference type="Pfam" id="PF13176">
    <property type="entry name" value="TPR_7"/>
    <property type="match status" value="1"/>
</dbReference>
<dbReference type="InterPro" id="IPR019734">
    <property type="entry name" value="TPR_rpt"/>
</dbReference>
<evidence type="ECO:0000256" key="1">
    <source>
        <dbReference type="SAM" id="MobiDB-lite"/>
    </source>
</evidence>
<feature type="region of interest" description="Disordered" evidence="1">
    <location>
        <begin position="1"/>
        <end position="43"/>
    </location>
</feature>
<dbReference type="EMBL" id="MU839023">
    <property type="protein sequence ID" value="KAK1763950.1"/>
    <property type="molecule type" value="Genomic_DNA"/>
</dbReference>
<evidence type="ECO:0000259" key="2">
    <source>
        <dbReference type="Pfam" id="PF00931"/>
    </source>
</evidence>
<dbReference type="PANTHER" id="PTHR46082">
    <property type="entry name" value="ATP/GTP-BINDING PROTEIN-RELATED"/>
    <property type="match status" value="1"/>
</dbReference>
<evidence type="ECO:0000259" key="3">
    <source>
        <dbReference type="Pfam" id="PF25000"/>
    </source>
</evidence>
<dbReference type="Pfam" id="PF25000">
    <property type="entry name" value="DUF7779"/>
    <property type="match status" value="1"/>
</dbReference>
<dbReference type="InterPro" id="IPR053137">
    <property type="entry name" value="NLR-like"/>
</dbReference>